<evidence type="ECO:0008006" key="3">
    <source>
        <dbReference type="Google" id="ProtNLM"/>
    </source>
</evidence>
<reference evidence="1 2" key="1">
    <citation type="submission" date="2020-08" db="EMBL/GenBank/DDBJ databases">
        <title>Exploring microbial biodiversity for novel pathways involved in the catabolism of aromatic compounds derived from lignin.</title>
        <authorList>
            <person name="Elkins J."/>
        </authorList>
    </citation>
    <scope>NUCLEOTIDE SEQUENCE [LARGE SCALE GENOMIC DNA]</scope>
    <source>
        <strain evidence="1 2">B1D3A</strain>
    </source>
</reference>
<dbReference type="Pfam" id="PF11363">
    <property type="entry name" value="DUF3164"/>
    <property type="match status" value="1"/>
</dbReference>
<dbReference type="RefSeq" id="WP_184155919.1">
    <property type="nucleotide sequence ID" value="NZ_JACHKA010000001.1"/>
</dbReference>
<dbReference type="InterPro" id="IPR021505">
    <property type="entry name" value="Phage_B3_Orf6"/>
</dbReference>
<dbReference type="EMBL" id="JACHKA010000001">
    <property type="protein sequence ID" value="MBB5987409.1"/>
    <property type="molecule type" value="Genomic_DNA"/>
</dbReference>
<dbReference type="Proteomes" id="UP001138540">
    <property type="component" value="Unassembled WGS sequence"/>
</dbReference>
<protein>
    <recommendedName>
        <fullName evidence="3">Sulfate transporter</fullName>
    </recommendedName>
</protein>
<evidence type="ECO:0000313" key="1">
    <source>
        <dbReference type="EMBL" id="MBB5987409.1"/>
    </source>
</evidence>
<name>A0ABR6NJF4_9SPHN</name>
<gene>
    <name evidence="1" type="ORF">HNP60_003383</name>
</gene>
<evidence type="ECO:0000313" key="2">
    <source>
        <dbReference type="Proteomes" id="UP001138540"/>
    </source>
</evidence>
<keyword evidence="2" id="KW-1185">Reference proteome</keyword>
<sequence>MTDIGTGRREIDGQTYMIDGKGGLIPIGVIKAQEQLQDDLVRKIVGFAIPLSEQITRFREHCLEDVDGFVAMLDQEYGAKRGGRKGNLSFVSYDGLLKVDVQVGETVSFGPELQTAKELVDECLRDWTADAREQLRAVITRAFDVDAQGRINRYNLTYLLRMEIADERWQEAMRAIRDSMRVIGSKRYIRIYRRAANDGAWSSINLNMAGA</sequence>
<comment type="caution">
    <text evidence="1">The sequence shown here is derived from an EMBL/GenBank/DDBJ whole genome shotgun (WGS) entry which is preliminary data.</text>
</comment>
<accession>A0ABR6NJF4</accession>
<organism evidence="1 2">
    <name type="scientific">Sphingobium lignivorans</name>
    <dbReference type="NCBI Taxonomy" id="2735886"/>
    <lineage>
        <taxon>Bacteria</taxon>
        <taxon>Pseudomonadati</taxon>
        <taxon>Pseudomonadota</taxon>
        <taxon>Alphaproteobacteria</taxon>
        <taxon>Sphingomonadales</taxon>
        <taxon>Sphingomonadaceae</taxon>
        <taxon>Sphingobium</taxon>
    </lineage>
</organism>
<proteinExistence type="predicted"/>